<proteinExistence type="predicted"/>
<reference evidence="1 2" key="2">
    <citation type="submission" date="2018-11" db="EMBL/GenBank/DDBJ databases">
        <authorList>
            <consortium name="Pathogen Informatics"/>
        </authorList>
    </citation>
    <scope>NUCLEOTIDE SEQUENCE [LARGE SCALE GENOMIC DNA]</scope>
</reference>
<dbReference type="EMBL" id="UZAE01002550">
    <property type="protein sequence ID" value="VDN99847.1"/>
    <property type="molecule type" value="Genomic_DNA"/>
</dbReference>
<dbReference type="WBParaSite" id="HNAJ_0000399001-mRNA-1">
    <property type="protein sequence ID" value="HNAJ_0000399001-mRNA-1"/>
    <property type="gene ID" value="HNAJ_0000399001"/>
</dbReference>
<sequence length="209" mass="22816">MTASQRYVRTNGNKCPCIGYINPEALEDPDLAKPDPLAELVKSYDRLKKELEQAKFSNVLQDIVCEPANSLTSAVPGQKRQADASNLQHSISTMKLRKTHLRSNFMPLQSFPPLLPPPQTEPVNLSNKSAIEDQPTRALPSITPPSPIGSPISTANMLAQLLILSGMFPHLLKLNPQVRSSPPSSSTSPLTPIGSLFSCYKPIQASFYP</sequence>
<dbReference type="OrthoDB" id="6268612at2759"/>
<reference evidence="3" key="1">
    <citation type="submission" date="2017-02" db="UniProtKB">
        <authorList>
            <consortium name="WormBaseParasite"/>
        </authorList>
    </citation>
    <scope>IDENTIFICATION</scope>
</reference>
<gene>
    <name evidence="1" type="ORF">HNAJ_LOCUS3988</name>
</gene>
<organism evidence="3">
    <name type="scientific">Rodentolepis nana</name>
    <name type="common">Dwarf tapeworm</name>
    <name type="synonym">Hymenolepis nana</name>
    <dbReference type="NCBI Taxonomy" id="102285"/>
    <lineage>
        <taxon>Eukaryota</taxon>
        <taxon>Metazoa</taxon>
        <taxon>Spiralia</taxon>
        <taxon>Lophotrochozoa</taxon>
        <taxon>Platyhelminthes</taxon>
        <taxon>Cestoda</taxon>
        <taxon>Eucestoda</taxon>
        <taxon>Cyclophyllidea</taxon>
        <taxon>Hymenolepididae</taxon>
        <taxon>Rodentolepis</taxon>
    </lineage>
</organism>
<evidence type="ECO:0000313" key="1">
    <source>
        <dbReference type="EMBL" id="VDN99847.1"/>
    </source>
</evidence>
<accession>A0A0R3TAA1</accession>
<dbReference type="Proteomes" id="UP000278807">
    <property type="component" value="Unassembled WGS sequence"/>
</dbReference>
<evidence type="ECO:0000313" key="2">
    <source>
        <dbReference type="Proteomes" id="UP000278807"/>
    </source>
</evidence>
<keyword evidence="2" id="KW-1185">Reference proteome</keyword>
<name>A0A0R3TAA1_RODNA</name>
<dbReference type="AlphaFoldDB" id="A0A0R3TAA1"/>
<evidence type="ECO:0000313" key="3">
    <source>
        <dbReference type="WBParaSite" id="HNAJ_0000399001-mRNA-1"/>
    </source>
</evidence>
<protein>
    <submittedName>
        <fullName evidence="1 3">Uncharacterized protein</fullName>
    </submittedName>
</protein>